<dbReference type="RefSeq" id="WP_072581244.1">
    <property type="nucleotide sequence ID" value="NZ_CP016020.1"/>
</dbReference>
<reference evidence="2 3" key="1">
    <citation type="journal article" date="2016" name="Sci. Rep.">
        <title>Complete genome sequence and transcriptomic analysis of a novel marine strain Bacillus weihaiensis reveals the mechanism of brown algae degradation.</title>
        <authorList>
            <person name="Zhu Y."/>
            <person name="Chen P."/>
            <person name="Bao Y."/>
            <person name="Men Y."/>
            <person name="Zeng Y."/>
            <person name="Yang J."/>
            <person name="Sun J."/>
            <person name="Sun Y."/>
        </authorList>
    </citation>
    <scope>NUCLEOTIDE SEQUENCE [LARGE SCALE GENOMIC DNA]</scope>
    <source>
        <strain evidence="2 3">Alg07</strain>
    </source>
</reference>
<dbReference type="Proteomes" id="UP000181936">
    <property type="component" value="Chromosome"/>
</dbReference>
<protein>
    <submittedName>
        <fullName evidence="2">Uncharacterized protein</fullName>
    </submittedName>
</protein>
<gene>
    <name evidence="2" type="ORF">A9C19_17845</name>
</gene>
<sequence>MSTLFTSFSPQAAKASTSNNFQVSNPDIKHVTEKVYLKFTDDGKTLKASKSEVEKIKQKVKESYKQHENDSIYNTKKIDPATLKSNQKEKTNSIEPLATEVSYAEVTNDYSIQQYE</sequence>
<dbReference type="KEGG" id="bwh:A9C19_17845"/>
<evidence type="ECO:0000313" key="3">
    <source>
        <dbReference type="Proteomes" id="UP000181936"/>
    </source>
</evidence>
<evidence type="ECO:0000256" key="1">
    <source>
        <dbReference type="SAM" id="MobiDB-lite"/>
    </source>
</evidence>
<evidence type="ECO:0000313" key="2">
    <source>
        <dbReference type="EMBL" id="APH06443.1"/>
    </source>
</evidence>
<proteinExistence type="predicted"/>
<feature type="region of interest" description="Disordered" evidence="1">
    <location>
        <begin position="1"/>
        <end position="24"/>
    </location>
</feature>
<dbReference type="EMBL" id="CP016020">
    <property type="protein sequence ID" value="APH06443.1"/>
    <property type="molecule type" value="Genomic_DNA"/>
</dbReference>
<dbReference type="AlphaFoldDB" id="A0A1L3MVT0"/>
<accession>A0A1L3MVT0</accession>
<keyword evidence="3" id="KW-1185">Reference proteome</keyword>
<name>A0A1L3MVT0_9BACI</name>
<dbReference type="STRING" id="1547283.A9C19_17845"/>
<organism evidence="2 3">
    <name type="scientific">Bacillus weihaiensis</name>
    <dbReference type="NCBI Taxonomy" id="1547283"/>
    <lineage>
        <taxon>Bacteria</taxon>
        <taxon>Bacillati</taxon>
        <taxon>Bacillota</taxon>
        <taxon>Bacilli</taxon>
        <taxon>Bacillales</taxon>
        <taxon>Bacillaceae</taxon>
        <taxon>Bacillus</taxon>
    </lineage>
</organism>